<proteinExistence type="predicted"/>
<dbReference type="RefSeq" id="WP_052699569.1">
    <property type="nucleotide sequence ID" value="NZ_JBBBZZ010000066.1"/>
</dbReference>
<evidence type="ECO:0000313" key="1">
    <source>
        <dbReference type="EMBL" id="TXX63591.1"/>
    </source>
</evidence>
<dbReference type="AlphaFoldDB" id="A0ABD7SFX5"/>
<dbReference type="EMBL" id="VSIJ01000038">
    <property type="protein sequence ID" value="TXX63591.1"/>
    <property type="molecule type" value="Genomic_DNA"/>
</dbReference>
<protein>
    <submittedName>
        <fullName evidence="1">Uncharacterized protein</fullName>
    </submittedName>
</protein>
<evidence type="ECO:0000313" key="2">
    <source>
        <dbReference type="Proteomes" id="UP000323819"/>
    </source>
</evidence>
<organism evidence="1 2">
    <name type="scientific">Vibrio cholerae</name>
    <dbReference type="NCBI Taxonomy" id="666"/>
    <lineage>
        <taxon>Bacteria</taxon>
        <taxon>Pseudomonadati</taxon>
        <taxon>Pseudomonadota</taxon>
        <taxon>Gammaproteobacteria</taxon>
        <taxon>Vibrionales</taxon>
        <taxon>Vibrionaceae</taxon>
        <taxon>Vibrio</taxon>
    </lineage>
</organism>
<name>A0ABD7SFX5_VIBCL</name>
<reference evidence="1 2" key="1">
    <citation type="submission" date="2019-06" db="EMBL/GenBank/DDBJ databases">
        <title>Vibrio cholerae phylogeny based on whole-genome sequencing reveals genetic diversity and population strucutre.</title>
        <authorList>
            <person name="Zhiqiu Y."/>
            <person name="Bin L."/>
            <person name="Lingyan J."/>
        </authorList>
    </citation>
    <scope>NUCLEOTIDE SEQUENCE [LARGE SCALE GENOMIC DNA]</scope>
    <source>
        <strain evidence="1 2">N2814</strain>
    </source>
</reference>
<accession>A0ABD7SFX5</accession>
<gene>
    <name evidence="1" type="ORF">FXF03_20880</name>
</gene>
<sequence length="222" mass="25268">MEFLSKLEPIVDLYFNKEYKLFKAKDANGEDLGIWFEFSSRASFLESYLDYYRSLPNLKSAIVNGCSAKFKILYDGQEYELKHTHQEEFEDEKGNLRGVNNSVLSSMAVNLTFKEQKLRGAKSFDEVYEIVKECKVAGFGELSIYDAAVRISAYLGFKPTQVFLHAGTRTGAKYLEEKGLLGEGLSQKDTLPVSDFPQPTQKLDALQLENFLCSFKDEINKI</sequence>
<dbReference type="Proteomes" id="UP000323819">
    <property type="component" value="Unassembled WGS sequence"/>
</dbReference>
<comment type="caution">
    <text evidence="1">The sequence shown here is derived from an EMBL/GenBank/DDBJ whole genome shotgun (WGS) entry which is preliminary data.</text>
</comment>